<gene>
    <name evidence="9" type="ORF">KFL_001360260</name>
</gene>
<feature type="region of interest" description="Disordered" evidence="6">
    <location>
        <begin position="529"/>
        <end position="555"/>
    </location>
</feature>
<dbReference type="GO" id="GO:0005654">
    <property type="term" value="C:nucleoplasm"/>
    <property type="evidence" value="ECO:0000318"/>
    <property type="project" value="GO_Central"/>
</dbReference>
<protein>
    <submittedName>
        <fullName evidence="9">Uncharacterized protein</fullName>
    </submittedName>
</protein>
<dbReference type="EMBL" id="DF237085">
    <property type="protein sequence ID" value="GAQ83130.1"/>
    <property type="molecule type" value="Genomic_DNA"/>
</dbReference>
<dbReference type="SUPFAM" id="SSF90229">
    <property type="entry name" value="CCCH zinc finger"/>
    <property type="match status" value="1"/>
</dbReference>
<feature type="domain" description="C3H1-type" evidence="7">
    <location>
        <begin position="53"/>
        <end position="80"/>
    </location>
</feature>
<dbReference type="InterPro" id="IPR007275">
    <property type="entry name" value="YTH_domain"/>
</dbReference>
<evidence type="ECO:0000256" key="6">
    <source>
        <dbReference type="SAM" id="MobiDB-lite"/>
    </source>
</evidence>
<keyword evidence="10" id="KW-1185">Reference proteome</keyword>
<evidence type="ECO:0000256" key="3">
    <source>
        <dbReference type="ARBA" id="ARBA00022771"/>
    </source>
</evidence>
<dbReference type="GO" id="GO:0000398">
    <property type="term" value="P:mRNA splicing, via spliceosome"/>
    <property type="evidence" value="ECO:0000318"/>
    <property type="project" value="GO_Central"/>
</dbReference>
<keyword evidence="4 5" id="KW-0862">Zinc</keyword>
<feature type="domain" description="C3H1-type" evidence="7">
    <location>
        <begin position="112"/>
        <end position="134"/>
    </location>
</feature>
<reference evidence="9 10" key="1">
    <citation type="journal article" date="2014" name="Nat. Commun.">
        <title>Klebsormidium flaccidum genome reveals primary factors for plant terrestrial adaptation.</title>
        <authorList>
            <person name="Hori K."/>
            <person name="Maruyama F."/>
            <person name="Fujisawa T."/>
            <person name="Togashi T."/>
            <person name="Yamamoto N."/>
            <person name="Seo M."/>
            <person name="Sato S."/>
            <person name="Yamada T."/>
            <person name="Mori H."/>
            <person name="Tajima N."/>
            <person name="Moriyama T."/>
            <person name="Ikeuchi M."/>
            <person name="Watanabe M."/>
            <person name="Wada H."/>
            <person name="Kobayashi K."/>
            <person name="Saito M."/>
            <person name="Masuda T."/>
            <person name="Sasaki-Sekimoto Y."/>
            <person name="Mashiguchi K."/>
            <person name="Awai K."/>
            <person name="Shimojima M."/>
            <person name="Masuda S."/>
            <person name="Iwai M."/>
            <person name="Nobusawa T."/>
            <person name="Narise T."/>
            <person name="Kondo S."/>
            <person name="Saito H."/>
            <person name="Sato R."/>
            <person name="Murakawa M."/>
            <person name="Ihara Y."/>
            <person name="Oshima-Yamada Y."/>
            <person name="Ohtaka K."/>
            <person name="Satoh M."/>
            <person name="Sonobe K."/>
            <person name="Ishii M."/>
            <person name="Ohtani R."/>
            <person name="Kanamori-Sato M."/>
            <person name="Honoki R."/>
            <person name="Miyazaki D."/>
            <person name="Mochizuki H."/>
            <person name="Umetsu J."/>
            <person name="Higashi K."/>
            <person name="Shibata D."/>
            <person name="Kamiya Y."/>
            <person name="Sato N."/>
            <person name="Nakamura Y."/>
            <person name="Tabata S."/>
            <person name="Ida S."/>
            <person name="Kurokawa K."/>
            <person name="Ohta H."/>
        </authorList>
    </citation>
    <scope>NUCLEOTIDE SEQUENCE [LARGE SCALE GENOMIC DNA]</scope>
    <source>
        <strain evidence="9 10">NIES-2285</strain>
    </source>
</reference>
<keyword evidence="3 5" id="KW-0863">Zinc-finger</keyword>
<dbReference type="Pfam" id="PF04146">
    <property type="entry name" value="YTH"/>
    <property type="match status" value="1"/>
</dbReference>
<evidence type="ECO:0000256" key="1">
    <source>
        <dbReference type="ARBA" id="ARBA00022723"/>
    </source>
</evidence>
<name>A0A1Y1HWU1_KLENI</name>
<accession>A0A1Y1HWU1</accession>
<dbReference type="InterPro" id="IPR000571">
    <property type="entry name" value="Znf_CCCH"/>
</dbReference>
<dbReference type="STRING" id="105231.A0A1Y1HWU1"/>
<dbReference type="GO" id="GO:0008270">
    <property type="term" value="F:zinc ion binding"/>
    <property type="evidence" value="ECO:0007669"/>
    <property type="project" value="UniProtKB-KW"/>
</dbReference>
<dbReference type="InterPro" id="IPR036855">
    <property type="entry name" value="Znf_CCCH_sf"/>
</dbReference>
<evidence type="ECO:0000313" key="10">
    <source>
        <dbReference type="Proteomes" id="UP000054558"/>
    </source>
</evidence>
<evidence type="ECO:0000256" key="4">
    <source>
        <dbReference type="ARBA" id="ARBA00022833"/>
    </source>
</evidence>
<organism evidence="9 10">
    <name type="scientific">Klebsormidium nitens</name>
    <name type="common">Green alga</name>
    <name type="synonym">Ulothrix nitens</name>
    <dbReference type="NCBI Taxonomy" id="105231"/>
    <lineage>
        <taxon>Eukaryota</taxon>
        <taxon>Viridiplantae</taxon>
        <taxon>Streptophyta</taxon>
        <taxon>Klebsormidiophyceae</taxon>
        <taxon>Klebsormidiales</taxon>
        <taxon>Klebsormidiaceae</taxon>
        <taxon>Klebsormidium</taxon>
    </lineage>
</organism>
<dbReference type="PROSITE" id="PS50882">
    <property type="entry name" value="YTH"/>
    <property type="match status" value="1"/>
</dbReference>
<dbReference type="CDD" id="cd21134">
    <property type="entry name" value="YTH"/>
    <property type="match status" value="1"/>
</dbReference>
<feature type="compositionally biased region" description="Low complexity" evidence="6">
    <location>
        <begin position="538"/>
        <end position="552"/>
    </location>
</feature>
<dbReference type="SMART" id="SM00356">
    <property type="entry name" value="ZnF_C3H1"/>
    <property type="match status" value="3"/>
</dbReference>
<proteinExistence type="predicted"/>
<dbReference type="GO" id="GO:1990247">
    <property type="term" value="F:N6-methyladenosine-containing RNA reader activity"/>
    <property type="evidence" value="ECO:0000318"/>
    <property type="project" value="GO_Central"/>
</dbReference>
<evidence type="ECO:0000313" key="9">
    <source>
        <dbReference type="EMBL" id="GAQ83130.1"/>
    </source>
</evidence>
<dbReference type="PANTHER" id="PTHR12357">
    <property type="entry name" value="YTH YT521-B HOMOLOGY DOMAIN-CONTAINING"/>
    <property type="match status" value="1"/>
</dbReference>
<feature type="zinc finger region" description="C3H1-type" evidence="5">
    <location>
        <begin position="112"/>
        <end position="134"/>
    </location>
</feature>
<evidence type="ECO:0000256" key="5">
    <source>
        <dbReference type="PROSITE-ProRule" id="PRU00723"/>
    </source>
</evidence>
<feature type="domain" description="C3H1-type" evidence="7">
    <location>
        <begin position="81"/>
        <end position="108"/>
    </location>
</feature>
<evidence type="ECO:0000259" key="8">
    <source>
        <dbReference type="PROSITE" id="PS50882"/>
    </source>
</evidence>
<keyword evidence="1 5" id="KW-0479">Metal-binding</keyword>
<dbReference type="PANTHER" id="PTHR12357:SF119">
    <property type="entry name" value="30-KDA CLEAVAGE AND POLYADENYLATION SPECIFICITY FACTOR 30"/>
    <property type="match status" value="1"/>
</dbReference>
<evidence type="ECO:0000256" key="2">
    <source>
        <dbReference type="ARBA" id="ARBA00022737"/>
    </source>
</evidence>
<dbReference type="PROSITE" id="PS50103">
    <property type="entry name" value="ZF_C3H1"/>
    <property type="match status" value="3"/>
</dbReference>
<feature type="region of interest" description="Disordered" evidence="6">
    <location>
        <begin position="492"/>
        <end position="513"/>
    </location>
</feature>
<dbReference type="Gene3D" id="3.10.590.10">
    <property type="entry name" value="ph1033 like domains"/>
    <property type="match status" value="1"/>
</dbReference>
<feature type="zinc finger region" description="C3H1-type" evidence="5">
    <location>
        <begin position="81"/>
        <end position="108"/>
    </location>
</feature>
<dbReference type="GO" id="GO:0048024">
    <property type="term" value="P:regulation of mRNA splicing, via spliceosome"/>
    <property type="evidence" value="ECO:0000318"/>
    <property type="project" value="GO_Central"/>
</dbReference>
<dbReference type="Proteomes" id="UP000054558">
    <property type="component" value="Unassembled WGS sequence"/>
</dbReference>
<dbReference type="AlphaFoldDB" id="A0A1Y1HWU1"/>
<evidence type="ECO:0000259" key="7">
    <source>
        <dbReference type="PROSITE" id="PS50103"/>
    </source>
</evidence>
<dbReference type="OrthoDB" id="306690at2759"/>
<sequence>MDDFDGGLCFDFEAGLDTGRLGTPSDDLYGGGHGLGDVPPEVVGRSHMAARRNYRQTVCRHWLKGLCMKGDSCGFLHQFDPTRMPVCRFFAKHGECREPKCPFKHTLEDLKECNMYKLGFCPNGPDCRYRHQKLPGPPPPVHEVVQRFQQKLYNVHHGEYAARRPGSAGQYDVDGDGAWQQQMKFRRDEDAASAGDAMMRPMPFATKANPMPPGSTRYFIIKSANRENLELSTRRGAWATHRNNEQRLNAAFDTVANVILIYSINESRHFQGCARMESKVGATNATGQWKYAHGTAQFGRNFRLRWLKLCELSFTKTRHLRNPYNENLPVKVARDCQELEPSVGEQLVALMYAEPDSELMVFAKKAQEEEAASRLLAQEAIIDTEMTPMDADPAEDGYGWGQRGPPVGMWPEDARARGSEMDYSRSRAEYAMYQRRAAFERAAEYGEPFRGSYPEAYAERAFAGMGRMPLREPGLHAMPVDDDPRIAAYGSRVYPSRGGIPPPSGRAGYPGLPAEYRRNSLAAKLQVPELEGEPNGESSSSDGISPSDSVRSGQYMSDSAVQFLKDRRKAMDYYVAPEQPLPRSLPDGLLDGEYGDQWRAPIGRRELMEGRGGQWAVPPGMDEELGLI</sequence>
<keyword evidence="2" id="KW-0677">Repeat</keyword>
<dbReference type="GO" id="GO:0003729">
    <property type="term" value="F:mRNA binding"/>
    <property type="evidence" value="ECO:0000318"/>
    <property type="project" value="GO_Central"/>
</dbReference>
<dbReference type="FunFam" id="4.10.1000.10:FF:000017">
    <property type="entry name" value="Cleavage and polyadenylation specificity factor 30 kDa subunit"/>
    <property type="match status" value="1"/>
</dbReference>
<dbReference type="Gene3D" id="4.10.1000.10">
    <property type="entry name" value="Zinc finger, CCCH-type"/>
    <property type="match status" value="1"/>
</dbReference>
<feature type="domain" description="YTH" evidence="8">
    <location>
        <begin position="216"/>
        <end position="351"/>
    </location>
</feature>
<dbReference type="InterPro" id="IPR045168">
    <property type="entry name" value="YTH_prot"/>
</dbReference>
<feature type="zinc finger region" description="C3H1-type" evidence="5">
    <location>
        <begin position="53"/>
        <end position="80"/>
    </location>
</feature>